<proteinExistence type="predicted"/>
<protein>
    <recommendedName>
        <fullName evidence="2">Ketoreductase domain-containing protein</fullName>
    </recommendedName>
</protein>
<evidence type="ECO:0000313" key="4">
    <source>
        <dbReference type="Proteomes" id="UP001642464"/>
    </source>
</evidence>
<feature type="region of interest" description="Disordered" evidence="1">
    <location>
        <begin position="1"/>
        <end position="61"/>
    </location>
</feature>
<dbReference type="Gene3D" id="3.40.50.720">
    <property type="entry name" value="NAD(P)-binding Rossmann-like Domain"/>
    <property type="match status" value="1"/>
</dbReference>
<reference evidence="3 4" key="1">
    <citation type="submission" date="2024-02" db="EMBL/GenBank/DDBJ databases">
        <authorList>
            <person name="Chen Y."/>
            <person name="Shah S."/>
            <person name="Dougan E. K."/>
            <person name="Thang M."/>
            <person name="Chan C."/>
        </authorList>
    </citation>
    <scope>NUCLEOTIDE SEQUENCE [LARGE SCALE GENOMIC DNA]</scope>
</reference>
<evidence type="ECO:0000313" key="3">
    <source>
        <dbReference type="EMBL" id="CAK9083891.1"/>
    </source>
</evidence>
<feature type="domain" description="Ketoreductase" evidence="2">
    <location>
        <begin position="442"/>
        <end position="641"/>
    </location>
</feature>
<evidence type="ECO:0000256" key="1">
    <source>
        <dbReference type="SAM" id="MobiDB-lite"/>
    </source>
</evidence>
<dbReference type="PANTHER" id="PTHR39444">
    <property type="entry name" value="SITE-SPECIFIC DNA-METHYLTRANSFERASE (ADENINE-SPECIFIC)"/>
    <property type="match status" value="1"/>
</dbReference>
<dbReference type="InterPro" id="IPR013968">
    <property type="entry name" value="PKS_KR"/>
</dbReference>
<feature type="compositionally biased region" description="Basic residues" evidence="1">
    <location>
        <begin position="34"/>
        <end position="49"/>
    </location>
</feature>
<keyword evidence="4" id="KW-1185">Reference proteome</keyword>
<dbReference type="PANTHER" id="PTHR39444:SF3">
    <property type="entry name" value="SITE-SPECIFIC DNA-METHYLTRANSFERASE (ADENINE-SPECIFIC)"/>
    <property type="match status" value="1"/>
</dbReference>
<gene>
    <name evidence="3" type="ORF">SCF082_LOCUS39803</name>
</gene>
<evidence type="ECO:0000259" key="2">
    <source>
        <dbReference type="SMART" id="SM00822"/>
    </source>
</evidence>
<dbReference type="InterPro" id="IPR036291">
    <property type="entry name" value="NAD(P)-bd_dom_sf"/>
</dbReference>
<comment type="caution">
    <text evidence="3">The sequence shown here is derived from an EMBL/GenBank/DDBJ whole genome shotgun (WGS) entry which is preliminary data.</text>
</comment>
<dbReference type="Pfam" id="PF08659">
    <property type="entry name" value="KR"/>
    <property type="match status" value="1"/>
</dbReference>
<dbReference type="SUPFAM" id="SSF51735">
    <property type="entry name" value="NAD(P)-binding Rossmann-fold domains"/>
    <property type="match status" value="1"/>
</dbReference>
<accession>A0ABP0QA93</accession>
<dbReference type="InterPro" id="IPR057326">
    <property type="entry name" value="KR_dom"/>
</dbReference>
<dbReference type="SMART" id="SM00822">
    <property type="entry name" value="PKS_KR"/>
    <property type="match status" value="1"/>
</dbReference>
<organism evidence="3 4">
    <name type="scientific">Durusdinium trenchii</name>
    <dbReference type="NCBI Taxonomy" id="1381693"/>
    <lineage>
        <taxon>Eukaryota</taxon>
        <taxon>Sar</taxon>
        <taxon>Alveolata</taxon>
        <taxon>Dinophyceae</taxon>
        <taxon>Suessiales</taxon>
        <taxon>Symbiodiniaceae</taxon>
        <taxon>Durusdinium</taxon>
    </lineage>
</organism>
<dbReference type="EMBL" id="CAXAMM010039128">
    <property type="protein sequence ID" value="CAK9083891.1"/>
    <property type="molecule type" value="Genomic_DNA"/>
</dbReference>
<sequence length="955" mass="108231">MKRRKVAKELQETVQTVQRAEGEGAEACEPPSGRAKKKAKPTKAKRAGKVKTTPPKSTKDAAEAFWPEVIQVLDDLADPNARGTLSDRLNPSHPRFDKKLKASWKGFSKKERAAIVDCDQKKMKATVSATVSIEHPFDVNDDDHCETSLEAYRDVAEAAMAELDGHMCWPVEWFKEDLPIEKTINRSYHVPKMMDPYVKAQSQELLEIPKPDAPAKMNILVFADMLGYSKNLLANAPEGRISMKKVVENYHSLTQEDVKRLVTEPKKGWDLVIFAVGCDPPRSNSIEDIIEQNTVISRLYFWLSYEIQRAEGSARKIFCLVRGLFHEDKRTHMKAGLGITVCGTLFGMTNTLRQELEGVDLHFCDTEHLDRGMPWDADLGHRWYFMEEDSPLWASVAAEAFRDTTFGMIDVRILESGRYVQKRVSSKVYQAANKEFPLPNSGVICISGGNGALGLVMGNWLLDKAAEQGKSGFQIQFLSRSMKISEPKMQHESLMDLNMPLWKDIEAKAAKLGVRVEQGKMDMSSKEGCCNFIEKLNGELYGFIHSAGVLQDSMLMNLTWEKFETVYQSKHHAALFLHYALENNPQKNFQFMWNFSSTSVYGNMGQLNYSGSNSFLDVLTRHRKAKGKPSLAIQWGAWGDVGMAATMTDAMRLRTMNSPMPYFSNKEGLYGLECGLATGLAYFSVFKFNPPVMMGSVQYADVVPSCHHRNHYSEVCPTPPAPTLERKHYYTIYRMAKGAQTTDLRATPLVYNAYVKASFSLILHTTLQGKSPKKLRIYDPFFCAGSVVKHLAELGFPKVYNKCEDFYAVVKEGRVPAHDVLLTNPPYSGDHVEQLLQFCRSNGKPFLLLMPNYFCVKDFYQDALGGIKGAKQVLYLCPRKRYFYWTPKGLRQRGKVQTQHSGAGGNRTSPFISFWYLDPMPLLSAKSLMRWWQDRHRKIRYQRIVDRPADPLCES</sequence>
<name>A0ABP0QA93_9DINO</name>
<dbReference type="Proteomes" id="UP001642464">
    <property type="component" value="Unassembled WGS sequence"/>
</dbReference>